<comment type="caution">
    <text evidence="1">The sequence shown here is derived from an EMBL/GenBank/DDBJ whole genome shotgun (WGS) entry which is preliminary data.</text>
</comment>
<dbReference type="EMBL" id="JAHRHJ020000010">
    <property type="protein sequence ID" value="KAH9297877.1"/>
    <property type="molecule type" value="Genomic_DNA"/>
</dbReference>
<organism evidence="1 2">
    <name type="scientific">Taxus chinensis</name>
    <name type="common">Chinese yew</name>
    <name type="synonym">Taxus wallichiana var. chinensis</name>
    <dbReference type="NCBI Taxonomy" id="29808"/>
    <lineage>
        <taxon>Eukaryota</taxon>
        <taxon>Viridiplantae</taxon>
        <taxon>Streptophyta</taxon>
        <taxon>Embryophyta</taxon>
        <taxon>Tracheophyta</taxon>
        <taxon>Spermatophyta</taxon>
        <taxon>Pinopsida</taxon>
        <taxon>Pinidae</taxon>
        <taxon>Conifers II</taxon>
        <taxon>Cupressales</taxon>
        <taxon>Taxaceae</taxon>
        <taxon>Taxus</taxon>
    </lineage>
</organism>
<protein>
    <submittedName>
        <fullName evidence="1">Uncharacterized protein</fullName>
    </submittedName>
</protein>
<reference evidence="1 2" key="1">
    <citation type="journal article" date="2021" name="Nat. Plants">
        <title>The Taxus genome provides insights into paclitaxel biosynthesis.</title>
        <authorList>
            <person name="Xiong X."/>
            <person name="Gou J."/>
            <person name="Liao Q."/>
            <person name="Li Y."/>
            <person name="Zhou Q."/>
            <person name="Bi G."/>
            <person name="Li C."/>
            <person name="Du R."/>
            <person name="Wang X."/>
            <person name="Sun T."/>
            <person name="Guo L."/>
            <person name="Liang H."/>
            <person name="Lu P."/>
            <person name="Wu Y."/>
            <person name="Zhang Z."/>
            <person name="Ro D.K."/>
            <person name="Shang Y."/>
            <person name="Huang S."/>
            <person name="Yan J."/>
        </authorList>
    </citation>
    <scope>NUCLEOTIDE SEQUENCE [LARGE SCALE GENOMIC DNA]</scope>
    <source>
        <strain evidence="1">Ta-2019</strain>
    </source>
</reference>
<accession>A0AA38CI95</accession>
<name>A0AA38CI95_TAXCH</name>
<proteinExistence type="predicted"/>
<evidence type="ECO:0000313" key="2">
    <source>
        <dbReference type="Proteomes" id="UP000824469"/>
    </source>
</evidence>
<dbReference type="Proteomes" id="UP000824469">
    <property type="component" value="Unassembled WGS sequence"/>
</dbReference>
<gene>
    <name evidence="1" type="ORF">KI387_029559</name>
</gene>
<feature type="non-terminal residue" evidence="1">
    <location>
        <position position="60"/>
    </location>
</feature>
<dbReference type="AlphaFoldDB" id="A0AA38CI95"/>
<feature type="non-terminal residue" evidence="1">
    <location>
        <position position="1"/>
    </location>
</feature>
<sequence>VDDTIRIFKEIDSQGLVSEATFDKESINNLLACHDFVGYLMEAGNEYFKLLERIRDEWET</sequence>
<keyword evidence="2" id="KW-1185">Reference proteome</keyword>
<evidence type="ECO:0000313" key="1">
    <source>
        <dbReference type="EMBL" id="KAH9297877.1"/>
    </source>
</evidence>